<protein>
    <submittedName>
        <fullName evidence="1">Uncharacterized protein</fullName>
    </submittedName>
</protein>
<dbReference type="AlphaFoldDB" id="A0A1H6TNK1"/>
<name>A0A1H6TNK1_9GAMM</name>
<evidence type="ECO:0000313" key="1">
    <source>
        <dbReference type="EMBL" id="SEI81608.1"/>
    </source>
</evidence>
<gene>
    <name evidence="1" type="ORF">SAMN05421831_11123</name>
</gene>
<reference evidence="2" key="1">
    <citation type="submission" date="2016-10" db="EMBL/GenBank/DDBJ databases">
        <authorList>
            <person name="Varghese N."/>
            <person name="Submissions S."/>
        </authorList>
    </citation>
    <scope>NUCLEOTIDE SEQUENCE [LARGE SCALE GENOMIC DNA]</scope>
    <source>
        <strain evidence="2">DSM 7165</strain>
    </source>
</reference>
<dbReference type="Proteomes" id="UP000242999">
    <property type="component" value="Unassembled WGS sequence"/>
</dbReference>
<sequence length="158" mass="17269">MIPSPKDGRPMRIDNALGTSLSVNESLNLSLQEARGAQFAILLSFISQQVAVNDVPDGGFFRPYEGQLPVLEPDTSARELAASINNHMGAALGEGQGGYFSLLRALSEEFPQLQQVTAMRIQTPESAQQQLERLYTKIANLNSPQEIIEQVQKVRTSA</sequence>
<proteinExistence type="predicted"/>
<accession>A0A1H6TNK1</accession>
<dbReference type="EMBL" id="FNYH01000011">
    <property type="protein sequence ID" value="SEI81608.1"/>
    <property type="molecule type" value="Genomic_DNA"/>
</dbReference>
<organism evidence="1 2">
    <name type="scientific">Allopseudospirillum japonicum</name>
    <dbReference type="NCBI Taxonomy" id="64971"/>
    <lineage>
        <taxon>Bacteria</taxon>
        <taxon>Pseudomonadati</taxon>
        <taxon>Pseudomonadota</taxon>
        <taxon>Gammaproteobacteria</taxon>
        <taxon>Oceanospirillales</taxon>
        <taxon>Oceanospirillaceae</taxon>
        <taxon>Allopseudospirillum</taxon>
    </lineage>
</organism>
<evidence type="ECO:0000313" key="2">
    <source>
        <dbReference type="Proteomes" id="UP000242999"/>
    </source>
</evidence>
<keyword evidence="2" id="KW-1185">Reference proteome</keyword>